<proteinExistence type="predicted"/>
<feature type="region of interest" description="Disordered" evidence="1">
    <location>
        <begin position="208"/>
        <end position="236"/>
    </location>
</feature>
<accession>A0ABM1SFA9</accession>
<name>A0ABM1SFA9_LIMPO</name>
<sequence length="555" mass="63351">MCVKILDYARIILLVHTYTYSSMRQKNPKSKKEGLDGVELNKSNGMSRVFVHQLNMSSADILRRQRESEMVGEETARLKMVKHLQRRQKEEEKRRDMEMLQSYNPWNKPGAGAPMQNSKRTKIVEEHMGSNDQPNDDILGNTLTGFGRPGAGAPLRTKSGRTKTQISGDPDIRFQDAQHVRLSIENQLRYKNSDRDNVDNTQEKKIEQQLASNKQQMESEESKYEPWGKGCGNPERDEVGNVRRYKFSTSVQHGVLEPSSPSEDTGIALPLSNRGGNGAPQMTLSGNPKTRLRNTLEVSEISGHFAGNNAASPIEGEEDYNPWGKPGAGAPLKDNRAVGMDFMEKMGWSMSGNPKRRSQESKQNYLHDLLQKTEEKKNRDKMEKQHLIDDGMEVVSWIREKSVGRPRKDPVTGELLNHSRGVSDVTAAKLDIRRLKSDQSEEYHNYLTQQAEARRRQRQEQKEREICEQKQHLDTWNSLWGRGGSGAPLDPNNHHKPNFESLLNNSYPGEAEPYVKHYTQEVAPSKHRNGYELETNPYKIVTKDYEFRTPWPATI</sequence>
<feature type="region of interest" description="Disordered" evidence="1">
    <location>
        <begin position="252"/>
        <end position="289"/>
    </location>
</feature>
<gene>
    <name evidence="3" type="primary">LOC106460011</name>
</gene>
<dbReference type="RefSeq" id="XP_022242314.1">
    <property type="nucleotide sequence ID" value="XM_022386606.1"/>
</dbReference>
<evidence type="ECO:0000256" key="1">
    <source>
        <dbReference type="SAM" id="MobiDB-lite"/>
    </source>
</evidence>
<evidence type="ECO:0000313" key="3">
    <source>
        <dbReference type="RefSeq" id="XP_022242314.1"/>
    </source>
</evidence>
<dbReference type="GeneID" id="106460011"/>
<reference evidence="3" key="1">
    <citation type="submission" date="2025-08" db="UniProtKB">
        <authorList>
            <consortium name="RefSeq"/>
        </authorList>
    </citation>
    <scope>IDENTIFICATION</scope>
    <source>
        <tissue evidence="3">Muscle</tissue>
    </source>
</reference>
<protein>
    <submittedName>
        <fullName evidence="3">Uncharacterized protein LOC106460011 isoform X1</fullName>
    </submittedName>
</protein>
<organism evidence="2 3">
    <name type="scientific">Limulus polyphemus</name>
    <name type="common">Atlantic horseshoe crab</name>
    <dbReference type="NCBI Taxonomy" id="6850"/>
    <lineage>
        <taxon>Eukaryota</taxon>
        <taxon>Metazoa</taxon>
        <taxon>Ecdysozoa</taxon>
        <taxon>Arthropoda</taxon>
        <taxon>Chelicerata</taxon>
        <taxon>Merostomata</taxon>
        <taxon>Xiphosura</taxon>
        <taxon>Limulidae</taxon>
        <taxon>Limulus</taxon>
    </lineage>
</organism>
<feature type="region of interest" description="Disordered" evidence="1">
    <location>
        <begin position="148"/>
        <end position="169"/>
    </location>
</feature>
<dbReference type="Proteomes" id="UP000694941">
    <property type="component" value="Unplaced"/>
</dbReference>
<keyword evidence="2" id="KW-1185">Reference proteome</keyword>
<feature type="region of interest" description="Disordered" evidence="1">
    <location>
        <begin position="482"/>
        <end position="505"/>
    </location>
</feature>
<evidence type="ECO:0000313" key="2">
    <source>
        <dbReference type="Proteomes" id="UP000694941"/>
    </source>
</evidence>